<proteinExistence type="evidence at transcript level"/>
<evidence type="ECO:0000256" key="1">
    <source>
        <dbReference type="ARBA" id="ARBA00022969"/>
    </source>
</evidence>
<dbReference type="OrthoDB" id="2453696at2"/>
<dbReference type="EMBL" id="MSZX01000002">
    <property type="protein sequence ID" value="OPA79973.1"/>
    <property type="molecule type" value="Genomic_DNA"/>
</dbReference>
<accession>A0A1T2XJX0</accession>
<name>A0A1T2XJX0_9BACL</name>
<comment type="caution">
    <text evidence="3">The sequence shown here is derived from an EMBL/GenBank/DDBJ whole genome shotgun (WGS) entry which is preliminary data.</text>
</comment>
<protein>
    <recommendedName>
        <fullName evidence="2">Small, acid-soluble spore protein I</fullName>
        <shortName evidence="2">SASP I</shortName>
    </recommendedName>
</protein>
<comment type="similarity">
    <text evidence="2">Belongs to the SspI family.</text>
</comment>
<reference evidence="3 4" key="1">
    <citation type="submission" date="2017-01" db="EMBL/GenBank/DDBJ databases">
        <title>Genome analysis of Paenibacillus selenitrireducens ES3-24.</title>
        <authorList>
            <person name="Xu D."/>
            <person name="Yao R."/>
            <person name="Zheng S."/>
        </authorList>
    </citation>
    <scope>NUCLEOTIDE SEQUENCE [LARGE SCALE GENOMIC DNA]</scope>
    <source>
        <strain evidence="3 4">ES3-24</strain>
    </source>
</reference>
<evidence type="ECO:0000313" key="3">
    <source>
        <dbReference type="EMBL" id="OPA79973.1"/>
    </source>
</evidence>
<dbReference type="GO" id="GO:0030436">
    <property type="term" value="P:asexual sporulation"/>
    <property type="evidence" value="ECO:0007669"/>
    <property type="project" value="UniProtKB-UniRule"/>
</dbReference>
<comment type="induction">
    <text evidence="2">Expressed only in the forespore compartment of sporulating cells.</text>
</comment>
<dbReference type="AlphaFoldDB" id="A0A1T2XJX0"/>
<comment type="subcellular location">
    <subcellularLocation>
        <location evidence="2">Spore core</location>
    </subcellularLocation>
</comment>
<keyword evidence="1 2" id="KW-0749">Sporulation</keyword>
<keyword evidence="4" id="KW-1185">Reference proteome</keyword>
<evidence type="ECO:0000313" key="4">
    <source>
        <dbReference type="Proteomes" id="UP000190188"/>
    </source>
</evidence>
<evidence type="ECO:0000256" key="2">
    <source>
        <dbReference type="HAMAP-Rule" id="MF_00669"/>
    </source>
</evidence>
<gene>
    <name evidence="2" type="primary">sspI</name>
    <name evidence="3" type="ORF">BVG16_04255</name>
</gene>
<dbReference type="Proteomes" id="UP000190188">
    <property type="component" value="Unassembled WGS sequence"/>
</dbReference>
<dbReference type="Pfam" id="PF14098">
    <property type="entry name" value="SSPI"/>
    <property type="match status" value="1"/>
</dbReference>
<organism evidence="3 4">
    <name type="scientific">Paenibacillus selenitireducens</name>
    <dbReference type="NCBI Taxonomy" id="1324314"/>
    <lineage>
        <taxon>Bacteria</taxon>
        <taxon>Bacillati</taxon>
        <taxon>Bacillota</taxon>
        <taxon>Bacilli</taxon>
        <taxon>Bacillales</taxon>
        <taxon>Paenibacillaceae</taxon>
        <taxon>Paenibacillus</taxon>
    </lineage>
</organism>
<dbReference type="NCBIfam" id="TIGR03092">
    <property type="entry name" value="SASP_sspI"/>
    <property type="match status" value="1"/>
</dbReference>
<dbReference type="RefSeq" id="WP_078497316.1">
    <property type="nucleotide sequence ID" value="NZ_MSZX01000002.1"/>
</dbReference>
<dbReference type="InterPro" id="IPR017525">
    <property type="entry name" value="SspI"/>
</dbReference>
<dbReference type="STRING" id="1324314.BVG16_04255"/>
<dbReference type="GO" id="GO:0030435">
    <property type="term" value="P:sporulation resulting in formation of a cellular spore"/>
    <property type="evidence" value="ECO:0007669"/>
    <property type="project" value="UniProtKB-KW"/>
</dbReference>
<dbReference type="HAMAP" id="MF_00669">
    <property type="entry name" value="SspI"/>
    <property type="match status" value="1"/>
</dbReference>
<sequence>MGIQLDLRQAILRKVQNKTDAEITDMIEDSIDYDERALPGLGVLFELIWKQVDAQTHDKLITALQEKLKAPSPAHS</sequence>